<keyword evidence="1" id="KW-0812">Transmembrane</keyword>
<feature type="transmembrane region" description="Helical" evidence="1">
    <location>
        <begin position="96"/>
        <end position="119"/>
    </location>
</feature>
<proteinExistence type="predicted"/>
<keyword evidence="3" id="KW-1185">Reference proteome</keyword>
<evidence type="ECO:0000313" key="2">
    <source>
        <dbReference type="EMBL" id="GAA0556666.1"/>
    </source>
</evidence>
<evidence type="ECO:0000313" key="3">
    <source>
        <dbReference type="Proteomes" id="UP001499951"/>
    </source>
</evidence>
<name>A0ABN1E0R0_9PROT</name>
<accession>A0ABN1E0R0</accession>
<organism evidence="2 3">
    <name type="scientific">Rhizomicrobium electricum</name>
    <dbReference type="NCBI Taxonomy" id="480070"/>
    <lineage>
        <taxon>Bacteria</taxon>
        <taxon>Pseudomonadati</taxon>
        <taxon>Pseudomonadota</taxon>
        <taxon>Alphaproteobacteria</taxon>
        <taxon>Micropepsales</taxon>
        <taxon>Micropepsaceae</taxon>
        <taxon>Rhizomicrobium</taxon>
    </lineage>
</organism>
<reference evidence="2 3" key="1">
    <citation type="journal article" date="2019" name="Int. J. Syst. Evol. Microbiol.">
        <title>The Global Catalogue of Microorganisms (GCM) 10K type strain sequencing project: providing services to taxonomists for standard genome sequencing and annotation.</title>
        <authorList>
            <consortium name="The Broad Institute Genomics Platform"/>
            <consortium name="The Broad Institute Genome Sequencing Center for Infectious Disease"/>
            <person name="Wu L."/>
            <person name="Ma J."/>
        </authorList>
    </citation>
    <scope>NUCLEOTIDE SEQUENCE [LARGE SCALE GENOMIC DNA]</scope>
    <source>
        <strain evidence="2 3">JCM 15089</strain>
    </source>
</reference>
<dbReference type="RefSeq" id="WP_166930450.1">
    <property type="nucleotide sequence ID" value="NZ_BAAADD010000001.1"/>
</dbReference>
<protein>
    <submittedName>
        <fullName evidence="2">Uncharacterized protein</fullName>
    </submittedName>
</protein>
<evidence type="ECO:0000256" key="1">
    <source>
        <dbReference type="SAM" id="Phobius"/>
    </source>
</evidence>
<dbReference type="EMBL" id="BAAADD010000001">
    <property type="protein sequence ID" value="GAA0556666.1"/>
    <property type="molecule type" value="Genomic_DNA"/>
</dbReference>
<dbReference type="Proteomes" id="UP001499951">
    <property type="component" value="Unassembled WGS sequence"/>
</dbReference>
<feature type="transmembrane region" description="Helical" evidence="1">
    <location>
        <begin position="68"/>
        <end position="90"/>
    </location>
</feature>
<keyword evidence="1" id="KW-0472">Membrane</keyword>
<comment type="caution">
    <text evidence="2">The sequence shown here is derived from an EMBL/GenBank/DDBJ whole genome shotgun (WGS) entry which is preliminary data.</text>
</comment>
<gene>
    <name evidence="2" type="ORF">GCM10008942_01420</name>
</gene>
<sequence length="214" mass="24294">MTIARRFAERLIDHAAAVMPERLSEWAEAMRAEFDTMPEDREALAWAVGCVWASYRERIELMQIFSKSLLRAAAGFVALAASIHGLIWWSPRYVGLLVPALSLFYGGVFATLWLVELAIARFWTAPGKPFLKTLLRTTVLWLWPVGWEVSIFVGAWKATLGYPHVHVDFIGFMLRILIDRAGYFSFYFVAIFVPLLLCELIIASVSKPRSRLPA</sequence>
<feature type="transmembrane region" description="Helical" evidence="1">
    <location>
        <begin position="140"/>
        <end position="162"/>
    </location>
</feature>
<feature type="transmembrane region" description="Helical" evidence="1">
    <location>
        <begin position="182"/>
        <end position="202"/>
    </location>
</feature>
<keyword evidence="1" id="KW-1133">Transmembrane helix</keyword>